<keyword evidence="4 6" id="KW-1133">Transmembrane helix</keyword>
<organism evidence="7 8">
    <name type="scientific">Sphaerochaeta halotolerans</name>
    <dbReference type="NCBI Taxonomy" id="2293840"/>
    <lineage>
        <taxon>Bacteria</taxon>
        <taxon>Pseudomonadati</taxon>
        <taxon>Spirochaetota</taxon>
        <taxon>Spirochaetia</taxon>
        <taxon>Spirochaetales</taxon>
        <taxon>Sphaerochaetaceae</taxon>
        <taxon>Sphaerochaeta</taxon>
    </lineage>
</organism>
<dbReference type="Pfam" id="PF02653">
    <property type="entry name" value="BPD_transp_2"/>
    <property type="match status" value="1"/>
</dbReference>
<evidence type="ECO:0000313" key="7">
    <source>
        <dbReference type="EMBL" id="RFU96243.1"/>
    </source>
</evidence>
<feature type="transmembrane region" description="Helical" evidence="6">
    <location>
        <begin position="168"/>
        <end position="190"/>
    </location>
</feature>
<dbReference type="PANTHER" id="PTHR32196:SF72">
    <property type="entry name" value="RIBOSE IMPORT PERMEASE PROTEIN RBSC"/>
    <property type="match status" value="1"/>
</dbReference>
<feature type="transmembrane region" description="Helical" evidence="6">
    <location>
        <begin position="211"/>
        <end position="238"/>
    </location>
</feature>
<dbReference type="GO" id="GO:0005886">
    <property type="term" value="C:plasma membrane"/>
    <property type="evidence" value="ECO:0007669"/>
    <property type="project" value="UniProtKB-SubCell"/>
</dbReference>
<evidence type="ECO:0000256" key="4">
    <source>
        <dbReference type="ARBA" id="ARBA00022989"/>
    </source>
</evidence>
<keyword evidence="3 6" id="KW-0812">Transmembrane</keyword>
<reference evidence="8" key="1">
    <citation type="submission" date="2018-08" db="EMBL/GenBank/DDBJ databases">
        <authorList>
            <person name="Grouzdev D.S."/>
            <person name="Krutkina M.S."/>
        </authorList>
    </citation>
    <scope>NUCLEOTIDE SEQUENCE [LARGE SCALE GENOMIC DNA]</scope>
    <source>
        <strain evidence="8">4-11</strain>
    </source>
</reference>
<proteinExistence type="predicted"/>
<sequence>MGENKLLSSMKKFRFKDHSLGMAFLILVVIATILGWPNFLKIRNLTNILRQISYTGIIGLGMTLVIISGGIDLSVGSMTAFVGGIAIYFLNLFGPESIWGIVLTFLFALVLGSLCGALNGLLVAKFKMAPFIVTLGTMSIFRSLIQYFSNAGTILSENMDYGKLGSGVLLGLPIPVWCFFIVGILLHIILNHTSFGRYLCATGSNEQVAKYSAINIIIVKWLPYIITGFTVGMTAVMWSSRLNCINPSDGAGYEMDAIAAVVIGGTLMSGGKGSVIGTMMGAVMLGIINNMLVMGGVSAFLQQAVKGFVIIVAVLLQYNNGNK</sequence>
<reference evidence="7 8" key="2">
    <citation type="submission" date="2018-09" db="EMBL/GenBank/DDBJ databases">
        <title>Genome of Sphaerochaeta halotolerans strain 4-11.</title>
        <authorList>
            <person name="Nazina T.N."/>
            <person name="Sokolova D.S."/>
        </authorList>
    </citation>
    <scope>NUCLEOTIDE SEQUENCE [LARGE SCALE GENOMIC DNA]</scope>
    <source>
        <strain evidence="7 8">4-11</strain>
    </source>
</reference>
<comment type="caution">
    <text evidence="7">The sequence shown here is derived from an EMBL/GenBank/DDBJ whole genome shotgun (WGS) entry which is preliminary data.</text>
</comment>
<dbReference type="PANTHER" id="PTHR32196">
    <property type="entry name" value="ABC TRANSPORTER PERMEASE PROTEIN YPHD-RELATED-RELATED"/>
    <property type="match status" value="1"/>
</dbReference>
<evidence type="ECO:0000256" key="2">
    <source>
        <dbReference type="ARBA" id="ARBA00022475"/>
    </source>
</evidence>
<feature type="transmembrane region" description="Helical" evidence="6">
    <location>
        <begin position="98"/>
        <end position="122"/>
    </location>
</feature>
<evidence type="ECO:0000256" key="5">
    <source>
        <dbReference type="ARBA" id="ARBA00023136"/>
    </source>
</evidence>
<keyword evidence="5 6" id="KW-0472">Membrane</keyword>
<dbReference type="EMBL" id="QUWK01000001">
    <property type="protein sequence ID" value="RFU96243.1"/>
    <property type="molecule type" value="Genomic_DNA"/>
</dbReference>
<keyword evidence="2" id="KW-1003">Cell membrane</keyword>
<accession>A0A372MLF9</accession>
<feature type="transmembrane region" description="Helical" evidence="6">
    <location>
        <begin position="20"/>
        <end position="40"/>
    </location>
</feature>
<evidence type="ECO:0000313" key="8">
    <source>
        <dbReference type="Proteomes" id="UP000264002"/>
    </source>
</evidence>
<protein>
    <submittedName>
        <fullName evidence="7">ABC transporter permease</fullName>
    </submittedName>
</protein>
<evidence type="ECO:0000256" key="6">
    <source>
        <dbReference type="SAM" id="Phobius"/>
    </source>
</evidence>
<evidence type="ECO:0000256" key="3">
    <source>
        <dbReference type="ARBA" id="ARBA00022692"/>
    </source>
</evidence>
<dbReference type="CDD" id="cd06579">
    <property type="entry name" value="TM_PBP1_transp_AraH_like"/>
    <property type="match status" value="1"/>
</dbReference>
<feature type="transmembrane region" description="Helical" evidence="6">
    <location>
        <begin position="52"/>
        <end position="71"/>
    </location>
</feature>
<dbReference type="InterPro" id="IPR001851">
    <property type="entry name" value="ABC_transp_permease"/>
</dbReference>
<feature type="transmembrane region" description="Helical" evidence="6">
    <location>
        <begin position="275"/>
        <end position="294"/>
    </location>
</feature>
<dbReference type="AlphaFoldDB" id="A0A372MLF9"/>
<dbReference type="GO" id="GO:0022857">
    <property type="term" value="F:transmembrane transporter activity"/>
    <property type="evidence" value="ECO:0007669"/>
    <property type="project" value="InterPro"/>
</dbReference>
<name>A0A372MLF9_9SPIR</name>
<keyword evidence="8" id="KW-1185">Reference proteome</keyword>
<evidence type="ECO:0000256" key="1">
    <source>
        <dbReference type="ARBA" id="ARBA00004651"/>
    </source>
</evidence>
<dbReference type="OrthoDB" id="368246at2"/>
<gene>
    <name evidence="7" type="ORF">DYP60_01365</name>
</gene>
<dbReference type="Proteomes" id="UP000264002">
    <property type="component" value="Unassembled WGS sequence"/>
</dbReference>
<comment type="subcellular location">
    <subcellularLocation>
        <location evidence="1">Cell membrane</location>
        <topology evidence="1">Multi-pass membrane protein</topology>
    </subcellularLocation>
</comment>